<feature type="chain" id="PRO_5041960649" evidence="1">
    <location>
        <begin position="22"/>
        <end position="402"/>
    </location>
</feature>
<keyword evidence="1" id="KW-0732">Signal</keyword>
<dbReference type="AlphaFoldDB" id="A0AAD9ZIM9"/>
<feature type="signal peptide" evidence="1">
    <location>
        <begin position="1"/>
        <end position="21"/>
    </location>
</feature>
<proteinExistence type="predicted"/>
<protein>
    <submittedName>
        <fullName evidence="2">Uncharacterized protein</fullName>
    </submittedName>
</protein>
<reference evidence="2" key="1">
    <citation type="submission" date="2022-11" db="EMBL/GenBank/DDBJ databases">
        <title>Chromosomal genome sequence assembly and mating type (MAT) locus characterization of the leprose asexual lichenized fungus Lepraria neglecta (Nyl.) Erichsen.</title>
        <authorList>
            <person name="Allen J.L."/>
            <person name="Pfeffer B."/>
        </authorList>
    </citation>
    <scope>NUCLEOTIDE SEQUENCE</scope>
    <source>
        <strain evidence="2">Allen 5258</strain>
    </source>
</reference>
<evidence type="ECO:0000256" key="1">
    <source>
        <dbReference type="SAM" id="SignalP"/>
    </source>
</evidence>
<evidence type="ECO:0000313" key="2">
    <source>
        <dbReference type="EMBL" id="KAK3178012.1"/>
    </source>
</evidence>
<dbReference type="Proteomes" id="UP001276659">
    <property type="component" value="Unassembled WGS sequence"/>
</dbReference>
<name>A0AAD9ZIM9_9LECA</name>
<organism evidence="2 3">
    <name type="scientific">Lepraria neglecta</name>
    <dbReference type="NCBI Taxonomy" id="209136"/>
    <lineage>
        <taxon>Eukaryota</taxon>
        <taxon>Fungi</taxon>
        <taxon>Dikarya</taxon>
        <taxon>Ascomycota</taxon>
        <taxon>Pezizomycotina</taxon>
        <taxon>Lecanoromycetes</taxon>
        <taxon>OSLEUM clade</taxon>
        <taxon>Lecanoromycetidae</taxon>
        <taxon>Lecanorales</taxon>
        <taxon>Lecanorineae</taxon>
        <taxon>Stereocaulaceae</taxon>
        <taxon>Lepraria</taxon>
    </lineage>
</organism>
<comment type="caution">
    <text evidence="2">The sequence shown here is derived from an EMBL/GenBank/DDBJ whole genome shotgun (WGS) entry which is preliminary data.</text>
</comment>
<dbReference type="EMBL" id="JASNWA010000003">
    <property type="protein sequence ID" value="KAK3178012.1"/>
    <property type="molecule type" value="Genomic_DNA"/>
</dbReference>
<gene>
    <name evidence="2" type="ORF">OEA41_000144</name>
</gene>
<evidence type="ECO:0000313" key="3">
    <source>
        <dbReference type="Proteomes" id="UP001276659"/>
    </source>
</evidence>
<keyword evidence="3" id="KW-1185">Reference proteome</keyword>
<sequence length="402" mass="41746">MQPYTFCTLLTAIFFLCFSSGNPIQINNTLELPVTFNLTSSLTAINPKHYNIAGTDLSLEALEPYGQKLPGHAALVCLSSAVADLAEKIVEQGNDLPLPDGYTCIASGVKVYIQVIWTSGFLMSLAKAALEGVEELMEASGGTGQRSVTVAVFQGQIRIIGRIVVSWVGPANGAAPAQSGAVPGATGAALAASGAAPVSSGAVVAARLATNPNDAVTNATSTNITAYFNPSSSTASTSWLISSSSPLNPDHYRIPGTEVYVVVIRPYGKLPHDPTINLLLNAARSVQNDRAVQGDVELPMEWSFQESGLFVSFNSRSMHRPLLSTMQAGLIGLFDLMEDESVVGTKEILFGMGVEGQGDCGSGQVKWVNPAANGNATLGQVASVASSPLGMVALQTGVVGTA</sequence>
<accession>A0AAD9ZIM9</accession>